<protein>
    <recommendedName>
        <fullName evidence="16">Cytochrome P450</fullName>
    </recommendedName>
</protein>
<dbReference type="InterPro" id="IPR036396">
    <property type="entry name" value="Cyt_P450_sf"/>
</dbReference>
<sequence>DGASWVWGHERLVFEDKLRANQWKYWFQRYGRVFRLKSALGQPDVLAIGDPAAITHIYAKNSYNYWRAPTQRALVKRVSGRGMIWIEGAEAHRRQRSIVSPAFSDVSVGDMAPDMYHVANHLKSRITNTISESKSQSVVIDISHLITCASLDILGRTVFGYNFNAVGDAPDALRILDLWTEQNLQTMKLGFSCVCHSAVHSVVDRASFGPATSSERAGGRKTGEHGKDLVSLMFLANERSEPSKKLEEDEIYENVITFVVAGHETTSVATSHAIWELAKNQDLQDALRQEIMSLHSEPTYKQLKNAESLPLLDAVCRESIRLYPALPRTDKIAKGDDIIPLRHPIIGNDGSTITSIPVKAGQIIYVPVTAVNVDQETWDDADIFRPTRWLVDTPHSQKYCNHGEKGVKPTKELLGGWSGTLSFGEGPRLCIGMRLALLEWKVIMFTLIKHFKFSDTGDNISHRLGSTISPRIVGREDEGVQLPVRVTCISEMT</sequence>
<evidence type="ECO:0000256" key="3">
    <source>
        <dbReference type="ARBA" id="ARBA00004721"/>
    </source>
</evidence>
<evidence type="ECO:0000256" key="4">
    <source>
        <dbReference type="ARBA" id="ARBA00010617"/>
    </source>
</evidence>
<dbReference type="InterPro" id="IPR002403">
    <property type="entry name" value="Cyt_P450_E_grp-IV"/>
</dbReference>
<evidence type="ECO:0000256" key="10">
    <source>
        <dbReference type="ARBA" id="ARBA00023004"/>
    </source>
</evidence>
<dbReference type="Pfam" id="PF00067">
    <property type="entry name" value="p450"/>
    <property type="match status" value="1"/>
</dbReference>
<feature type="non-terminal residue" evidence="14">
    <location>
        <position position="1"/>
    </location>
</feature>
<evidence type="ECO:0000256" key="9">
    <source>
        <dbReference type="ARBA" id="ARBA00023002"/>
    </source>
</evidence>
<keyword evidence="9 13" id="KW-0560">Oxidoreductase</keyword>
<comment type="similarity">
    <text evidence="4 13">Belongs to the cytochrome P450 family.</text>
</comment>
<gene>
    <name evidence="14" type="ORF">VKT23_017699</name>
</gene>
<dbReference type="PRINTS" id="PR00465">
    <property type="entry name" value="EP450IV"/>
</dbReference>
<evidence type="ECO:0008006" key="16">
    <source>
        <dbReference type="Google" id="ProtNLM"/>
    </source>
</evidence>
<evidence type="ECO:0000256" key="5">
    <source>
        <dbReference type="ARBA" id="ARBA00022617"/>
    </source>
</evidence>
<keyword evidence="7 13" id="KW-0479">Metal-binding</keyword>
<comment type="subcellular location">
    <subcellularLocation>
        <location evidence="2">Membrane</location>
    </subcellularLocation>
</comment>
<keyword evidence="8" id="KW-1133">Transmembrane helix</keyword>
<dbReference type="SUPFAM" id="SSF48264">
    <property type="entry name" value="Cytochrome P450"/>
    <property type="match status" value="1"/>
</dbReference>
<dbReference type="EMBL" id="JBANRG010000075">
    <property type="protein sequence ID" value="KAK7438993.1"/>
    <property type="molecule type" value="Genomic_DNA"/>
</dbReference>
<name>A0ABR1IR70_9AGAR</name>
<dbReference type="InterPro" id="IPR050121">
    <property type="entry name" value="Cytochrome_P450_monoxygenase"/>
</dbReference>
<evidence type="ECO:0000256" key="12">
    <source>
        <dbReference type="ARBA" id="ARBA00023136"/>
    </source>
</evidence>
<keyword evidence="6" id="KW-0812">Transmembrane</keyword>
<keyword evidence="10 13" id="KW-0408">Iron</keyword>
<proteinExistence type="inferred from homology"/>
<evidence type="ECO:0000313" key="14">
    <source>
        <dbReference type="EMBL" id="KAK7438993.1"/>
    </source>
</evidence>
<accession>A0ABR1IR70</accession>
<reference evidence="14 15" key="1">
    <citation type="submission" date="2024-01" db="EMBL/GenBank/DDBJ databases">
        <title>A draft genome for the cacao thread blight pathogen Marasmiellus scandens.</title>
        <authorList>
            <person name="Baruah I.K."/>
            <person name="Leung J."/>
            <person name="Bukari Y."/>
            <person name="Amoako-Attah I."/>
            <person name="Meinhardt L.W."/>
            <person name="Bailey B.A."/>
            <person name="Cohen S.P."/>
        </authorList>
    </citation>
    <scope>NUCLEOTIDE SEQUENCE [LARGE SCALE GENOMIC DNA]</scope>
    <source>
        <strain evidence="14 15">GH-19</strain>
    </source>
</reference>
<evidence type="ECO:0000256" key="2">
    <source>
        <dbReference type="ARBA" id="ARBA00004370"/>
    </source>
</evidence>
<dbReference type="Gene3D" id="1.10.630.10">
    <property type="entry name" value="Cytochrome P450"/>
    <property type="match status" value="1"/>
</dbReference>
<evidence type="ECO:0000256" key="1">
    <source>
        <dbReference type="ARBA" id="ARBA00001971"/>
    </source>
</evidence>
<evidence type="ECO:0000256" key="13">
    <source>
        <dbReference type="RuleBase" id="RU000461"/>
    </source>
</evidence>
<evidence type="ECO:0000256" key="8">
    <source>
        <dbReference type="ARBA" id="ARBA00022989"/>
    </source>
</evidence>
<dbReference type="Proteomes" id="UP001498398">
    <property type="component" value="Unassembled WGS sequence"/>
</dbReference>
<keyword evidence="15" id="KW-1185">Reference proteome</keyword>
<comment type="cofactor">
    <cofactor evidence="1">
        <name>heme</name>
        <dbReference type="ChEBI" id="CHEBI:30413"/>
    </cofactor>
</comment>
<organism evidence="14 15">
    <name type="scientific">Marasmiellus scandens</name>
    <dbReference type="NCBI Taxonomy" id="2682957"/>
    <lineage>
        <taxon>Eukaryota</taxon>
        <taxon>Fungi</taxon>
        <taxon>Dikarya</taxon>
        <taxon>Basidiomycota</taxon>
        <taxon>Agaricomycotina</taxon>
        <taxon>Agaricomycetes</taxon>
        <taxon>Agaricomycetidae</taxon>
        <taxon>Agaricales</taxon>
        <taxon>Marasmiineae</taxon>
        <taxon>Omphalotaceae</taxon>
        <taxon>Marasmiellus</taxon>
    </lineage>
</organism>
<evidence type="ECO:0000256" key="6">
    <source>
        <dbReference type="ARBA" id="ARBA00022692"/>
    </source>
</evidence>
<dbReference type="PANTHER" id="PTHR24305">
    <property type="entry name" value="CYTOCHROME P450"/>
    <property type="match status" value="1"/>
</dbReference>
<keyword evidence="5 13" id="KW-0349">Heme</keyword>
<dbReference type="PROSITE" id="PS00086">
    <property type="entry name" value="CYTOCHROME_P450"/>
    <property type="match status" value="1"/>
</dbReference>
<comment type="pathway">
    <text evidence="3">Secondary metabolite biosynthesis; terpenoid biosynthesis.</text>
</comment>
<keyword evidence="12" id="KW-0472">Membrane</keyword>
<dbReference type="InterPro" id="IPR001128">
    <property type="entry name" value="Cyt_P450"/>
</dbReference>
<evidence type="ECO:0000313" key="15">
    <source>
        <dbReference type="Proteomes" id="UP001498398"/>
    </source>
</evidence>
<keyword evidence="11 13" id="KW-0503">Monooxygenase</keyword>
<evidence type="ECO:0000256" key="7">
    <source>
        <dbReference type="ARBA" id="ARBA00022723"/>
    </source>
</evidence>
<evidence type="ECO:0000256" key="11">
    <source>
        <dbReference type="ARBA" id="ARBA00023033"/>
    </source>
</evidence>
<dbReference type="InterPro" id="IPR017972">
    <property type="entry name" value="Cyt_P450_CS"/>
</dbReference>
<dbReference type="PANTHER" id="PTHR24305:SF166">
    <property type="entry name" value="CYTOCHROME P450 12A4, MITOCHONDRIAL-RELATED"/>
    <property type="match status" value="1"/>
</dbReference>
<dbReference type="PRINTS" id="PR00385">
    <property type="entry name" value="P450"/>
</dbReference>
<comment type="caution">
    <text evidence="14">The sequence shown here is derived from an EMBL/GenBank/DDBJ whole genome shotgun (WGS) entry which is preliminary data.</text>
</comment>